<gene>
    <name evidence="3" type="ORF">AMC99_02801</name>
</gene>
<dbReference type="Pfam" id="PF02517">
    <property type="entry name" value="Rce1-like"/>
    <property type="match status" value="1"/>
</dbReference>
<accession>A0A0M3TB18</accession>
<organism evidence="3 4">
    <name type="scientific">Altererythrobacter epoxidivorans</name>
    <dbReference type="NCBI Taxonomy" id="361183"/>
    <lineage>
        <taxon>Bacteria</taxon>
        <taxon>Pseudomonadati</taxon>
        <taxon>Pseudomonadota</taxon>
        <taxon>Alphaproteobacteria</taxon>
        <taxon>Sphingomonadales</taxon>
        <taxon>Erythrobacteraceae</taxon>
        <taxon>Altererythrobacter</taxon>
    </lineage>
</organism>
<feature type="transmembrane region" description="Helical" evidence="1">
    <location>
        <begin position="126"/>
        <end position="149"/>
    </location>
</feature>
<evidence type="ECO:0000313" key="3">
    <source>
        <dbReference type="EMBL" id="ALE18072.1"/>
    </source>
</evidence>
<keyword evidence="4" id="KW-1185">Reference proteome</keyword>
<protein>
    <recommendedName>
        <fullName evidence="2">CAAX prenyl protease 2/Lysostaphin resistance protein A-like domain-containing protein</fullName>
    </recommendedName>
</protein>
<proteinExistence type="predicted"/>
<name>A0A0M3TB18_9SPHN</name>
<dbReference type="Proteomes" id="UP000057938">
    <property type="component" value="Chromosome"/>
</dbReference>
<feature type="domain" description="CAAX prenyl protease 2/Lysostaphin resistance protein A-like" evidence="2">
    <location>
        <begin position="95"/>
        <end position="199"/>
    </location>
</feature>
<reference evidence="3 4" key="1">
    <citation type="submission" date="2015-09" db="EMBL/GenBank/DDBJ databases">
        <title>Complete genome sequence of a benzo[a]pyrene-degrading bacterium Altererythrobacter epoxidivorans CGMCC 1.7731T.</title>
        <authorList>
            <person name="Li Z."/>
            <person name="Cheng H."/>
            <person name="Huo Y."/>
            <person name="Xu X."/>
        </authorList>
    </citation>
    <scope>NUCLEOTIDE SEQUENCE [LARGE SCALE GENOMIC DNA]</scope>
    <source>
        <strain evidence="3 4">CGMCC 1.7731</strain>
    </source>
</reference>
<dbReference type="RefSeq" id="WP_061927421.1">
    <property type="nucleotide sequence ID" value="NZ_CP012669.1"/>
</dbReference>
<dbReference type="GO" id="GO:0080120">
    <property type="term" value="P:CAAX-box protein maturation"/>
    <property type="evidence" value="ECO:0007669"/>
    <property type="project" value="UniProtKB-ARBA"/>
</dbReference>
<dbReference type="STRING" id="361183.AMC99_02801"/>
<feature type="transmembrane region" description="Helical" evidence="1">
    <location>
        <begin position="92"/>
        <end position="114"/>
    </location>
</feature>
<evidence type="ECO:0000259" key="2">
    <source>
        <dbReference type="Pfam" id="PF02517"/>
    </source>
</evidence>
<dbReference type="GO" id="GO:0004175">
    <property type="term" value="F:endopeptidase activity"/>
    <property type="evidence" value="ECO:0007669"/>
    <property type="project" value="UniProtKB-ARBA"/>
</dbReference>
<feature type="transmembrane region" description="Helical" evidence="1">
    <location>
        <begin position="6"/>
        <end position="27"/>
    </location>
</feature>
<evidence type="ECO:0000313" key="4">
    <source>
        <dbReference type="Proteomes" id="UP000057938"/>
    </source>
</evidence>
<feature type="transmembrane region" description="Helical" evidence="1">
    <location>
        <begin position="47"/>
        <end position="72"/>
    </location>
</feature>
<dbReference type="PATRIC" id="fig|361183.4.peg.2755"/>
<dbReference type="KEGG" id="aep:AMC99_02801"/>
<keyword evidence="1" id="KW-0472">Membrane</keyword>
<dbReference type="AlphaFoldDB" id="A0A0M3TB18"/>
<dbReference type="EMBL" id="CP012669">
    <property type="protein sequence ID" value="ALE18072.1"/>
    <property type="molecule type" value="Genomic_DNA"/>
</dbReference>
<dbReference type="InterPro" id="IPR003675">
    <property type="entry name" value="Rce1/LyrA-like_dom"/>
</dbReference>
<sequence length="206" mass="21569">MLTQEIVNALVQLLLVMAISAAAWAIFARRHSPFREWLGLVKPAKGWLVPSLLLTVAVVAITAPLFLVGPLAELATAEGTVGGNFARSGGSPATYATILVVAFIKTGLTEEIFFRGLIARRLITKLGFKVGNAVQATLFGVIHLALFASPEAPPATIALVFLVFGVPAAAGWLMAWANERYGGGSIAPGWLMHGAGNAIAYSAFLG</sequence>
<keyword evidence="1" id="KW-0812">Transmembrane</keyword>
<feature type="transmembrane region" description="Helical" evidence="1">
    <location>
        <begin position="155"/>
        <end position="176"/>
    </location>
</feature>
<keyword evidence="1" id="KW-1133">Transmembrane helix</keyword>
<evidence type="ECO:0000256" key="1">
    <source>
        <dbReference type="SAM" id="Phobius"/>
    </source>
</evidence>